<protein>
    <submittedName>
        <fullName evidence="1">Uncharacterized protein</fullName>
    </submittedName>
</protein>
<dbReference type="Proteomes" id="UP000295719">
    <property type="component" value="Unassembled WGS sequence"/>
</dbReference>
<dbReference type="RefSeq" id="WP_131863374.1">
    <property type="nucleotide sequence ID" value="NZ_SMCR01000001.1"/>
</dbReference>
<gene>
    <name evidence="1" type="ORF">EDC52_101172</name>
</gene>
<reference evidence="1 2" key="1">
    <citation type="submission" date="2019-03" db="EMBL/GenBank/DDBJ databases">
        <title>Genomic Encyclopedia of Type Strains, Phase IV (KMG-IV): sequencing the most valuable type-strain genomes for metagenomic binning, comparative biology and taxonomic classification.</title>
        <authorList>
            <person name="Goeker M."/>
        </authorList>
    </citation>
    <scope>NUCLEOTIDE SEQUENCE [LARGE SCALE GENOMIC DNA]</scope>
    <source>
        <strain evidence="1 2">DSM 19580</strain>
    </source>
</reference>
<evidence type="ECO:0000313" key="1">
    <source>
        <dbReference type="EMBL" id="TCV99835.1"/>
    </source>
</evidence>
<sequence>MSERQCRAVTQGKRLCFDYTSYLSASCKKRWGFIDAIYGVLPIFGIVTRSASVTPQISQDQLDALALQVLSTQVNDETNIIRLITLAMQKHIRLFDICLPYALEQQQLAAIKNEFDGTLQLTQSNETLTVCLQQTSSEKHSATIATLP</sequence>
<name>A0A4V2W5H7_9GAMM</name>
<keyword evidence="2" id="KW-1185">Reference proteome</keyword>
<dbReference type="AlphaFoldDB" id="A0A4V2W5H7"/>
<dbReference type="EMBL" id="SMCR01000001">
    <property type="protein sequence ID" value="TCV99835.1"/>
    <property type="molecule type" value="Genomic_DNA"/>
</dbReference>
<comment type="caution">
    <text evidence="1">The sequence shown here is derived from an EMBL/GenBank/DDBJ whole genome shotgun (WGS) entry which is preliminary data.</text>
</comment>
<evidence type="ECO:0000313" key="2">
    <source>
        <dbReference type="Proteomes" id="UP000295719"/>
    </source>
</evidence>
<dbReference type="OrthoDB" id="6488871at2"/>
<accession>A0A4V2W5H7</accession>
<proteinExistence type="predicted"/>
<organism evidence="1 2">
    <name type="scientific">Biostraticola tofi</name>
    <dbReference type="NCBI Taxonomy" id="466109"/>
    <lineage>
        <taxon>Bacteria</taxon>
        <taxon>Pseudomonadati</taxon>
        <taxon>Pseudomonadota</taxon>
        <taxon>Gammaproteobacteria</taxon>
        <taxon>Enterobacterales</taxon>
        <taxon>Bruguierivoracaceae</taxon>
        <taxon>Biostraticola</taxon>
    </lineage>
</organism>